<name>A0A9J7GV29_CRIGR</name>
<protein>
    <submittedName>
        <fullName evidence="2">Uncharacterized protein LOC103163979 isoform X2</fullName>
    </submittedName>
</protein>
<accession>A0A9J7GV29</accession>
<evidence type="ECO:0000313" key="1">
    <source>
        <dbReference type="Proteomes" id="UP001108280"/>
    </source>
</evidence>
<organism evidence="1 2">
    <name type="scientific">Cricetulus griseus</name>
    <name type="common">Chinese hamster</name>
    <name type="synonym">Cricetulus barabensis griseus</name>
    <dbReference type="NCBI Taxonomy" id="10029"/>
    <lineage>
        <taxon>Eukaryota</taxon>
        <taxon>Metazoa</taxon>
        <taxon>Chordata</taxon>
        <taxon>Craniata</taxon>
        <taxon>Vertebrata</taxon>
        <taxon>Euteleostomi</taxon>
        <taxon>Mammalia</taxon>
        <taxon>Eutheria</taxon>
        <taxon>Euarchontoglires</taxon>
        <taxon>Glires</taxon>
        <taxon>Rodentia</taxon>
        <taxon>Myomorpha</taxon>
        <taxon>Muroidea</taxon>
        <taxon>Cricetidae</taxon>
        <taxon>Cricetinae</taxon>
        <taxon>Cricetulus</taxon>
    </lineage>
</organism>
<dbReference type="RefSeq" id="XP_035296487.1">
    <property type="nucleotide sequence ID" value="XM_035440596.1"/>
</dbReference>
<dbReference type="Proteomes" id="UP001108280">
    <property type="component" value="Chromosome 2"/>
</dbReference>
<evidence type="ECO:0000313" key="2">
    <source>
        <dbReference type="RefSeq" id="XP_035296487.1"/>
    </source>
</evidence>
<keyword evidence="1" id="KW-1185">Reference proteome</keyword>
<sequence>MSSLYHLRVLTSKDSTRCSLMFLNQHRDPKYISLDHPLKGNTCFWQPNFSNRKSSISQLYLILWYGHCLINHLREPISCRNHLEGPVFFTIHQQGLTFESCFTSEGLYRPWVLGHRQNFLHGDCNTCESCQIKHARKRHKLPSSRQHRDLV</sequence>
<dbReference type="AlphaFoldDB" id="A0A9J7GV29"/>
<reference evidence="2" key="3">
    <citation type="submission" date="2025-08" db="UniProtKB">
        <authorList>
            <consortium name="RefSeq"/>
        </authorList>
    </citation>
    <scope>IDENTIFICATION</scope>
    <source>
        <strain evidence="2">17A/GY</strain>
        <tissue evidence="2">Liver</tissue>
    </source>
</reference>
<gene>
    <name evidence="2" type="primary">LOC103163979</name>
</gene>
<reference evidence="1" key="1">
    <citation type="journal article" date="2018" name="Biotechnol. Bioeng.">
        <title>A reference genome of the Chinese hamster based on a hybrid assembly strategy.</title>
        <authorList>
            <person name="Rupp O."/>
            <person name="MacDonald M.L."/>
            <person name="Li S."/>
            <person name="Dhiman H."/>
            <person name="Polson S."/>
            <person name="Griep S."/>
            <person name="Heffner K."/>
            <person name="Hernandez I."/>
            <person name="Brinkrolf K."/>
            <person name="Jadhav V."/>
            <person name="Samoudi M."/>
            <person name="Hao H."/>
            <person name="Kingham B."/>
            <person name="Goesmann A."/>
            <person name="Betenbaugh M.J."/>
            <person name="Lewis N.E."/>
            <person name="Borth N."/>
            <person name="Lee K.H."/>
        </authorList>
    </citation>
    <scope>NUCLEOTIDE SEQUENCE [LARGE SCALE GENOMIC DNA]</scope>
    <source>
        <strain evidence="1">17A/GY</strain>
    </source>
</reference>
<dbReference type="GeneID" id="103163979"/>
<reference evidence="1" key="2">
    <citation type="journal article" date="2020" name="Biotechnol. Bioeng.">
        <title>Chromosome-scale scaffolds for the Chinese hamster reference genome assembly to facilitate the study of the CHO epigenome.</title>
        <authorList>
            <person name="Hilliard W."/>
            <person name="MacDonald M."/>
            <person name="Lee K.H."/>
        </authorList>
    </citation>
    <scope>NUCLEOTIDE SEQUENCE [LARGE SCALE GENOMIC DNA]</scope>
    <source>
        <strain evidence="1">17A/GY</strain>
    </source>
</reference>
<proteinExistence type="predicted"/>
<dbReference type="RefSeq" id="XP_027292852.1">
    <property type="nucleotide sequence ID" value="XM_027437051.2"/>
</dbReference>